<protein>
    <recommendedName>
        <fullName evidence="3">DUF2188 domain-containing protein</fullName>
    </recommendedName>
</protein>
<proteinExistence type="predicted"/>
<gene>
    <name evidence="1" type="ORF">FIV34_12115</name>
</gene>
<dbReference type="OrthoDB" id="5959525at2"/>
<dbReference type="Proteomes" id="UP000316093">
    <property type="component" value="Chromosome"/>
</dbReference>
<reference evidence="1 2" key="1">
    <citation type="submission" date="2019-06" db="EMBL/GenBank/DDBJ databases">
        <title>A complete genome sequence for Luteibacter pinisoli MAH-14.</title>
        <authorList>
            <person name="Baltrus D.A."/>
        </authorList>
    </citation>
    <scope>NUCLEOTIDE SEQUENCE [LARGE SCALE GENOMIC DNA]</scope>
    <source>
        <strain evidence="1 2">MAH-14</strain>
    </source>
</reference>
<accession>A0A4Y5Z6J1</accession>
<name>A0A4Y5Z6J1_9GAMM</name>
<dbReference type="EMBL" id="CP041046">
    <property type="protein sequence ID" value="QDE39903.1"/>
    <property type="molecule type" value="Genomic_DNA"/>
</dbReference>
<evidence type="ECO:0000313" key="1">
    <source>
        <dbReference type="EMBL" id="QDE39903.1"/>
    </source>
</evidence>
<dbReference type="AlphaFoldDB" id="A0A4Y5Z6J1"/>
<keyword evidence="2" id="KW-1185">Reference proteome</keyword>
<organism evidence="1 2">
    <name type="scientific">Luteibacter pinisoli</name>
    <dbReference type="NCBI Taxonomy" id="2589080"/>
    <lineage>
        <taxon>Bacteria</taxon>
        <taxon>Pseudomonadati</taxon>
        <taxon>Pseudomonadota</taxon>
        <taxon>Gammaproteobacteria</taxon>
        <taxon>Lysobacterales</taxon>
        <taxon>Rhodanobacteraceae</taxon>
        <taxon>Luteibacter</taxon>
    </lineage>
</organism>
<evidence type="ECO:0008006" key="3">
    <source>
        <dbReference type="Google" id="ProtNLM"/>
    </source>
</evidence>
<dbReference type="RefSeq" id="WP_139983090.1">
    <property type="nucleotide sequence ID" value="NZ_CP041046.1"/>
</dbReference>
<sequence length="70" mass="7919">MAQVRIYVMYPAHNTRTWHVSINGRDGESYTDGLVALHAACERARVMEEMGDDVTVMQEDAAGAWHIVRE</sequence>
<dbReference type="KEGG" id="lpy:FIV34_12115"/>
<evidence type="ECO:0000313" key="2">
    <source>
        <dbReference type="Proteomes" id="UP000316093"/>
    </source>
</evidence>